<dbReference type="EMBL" id="JAAOIC020000068">
    <property type="protein sequence ID" value="KAG8034196.1"/>
    <property type="molecule type" value="Genomic_DNA"/>
</dbReference>
<organism evidence="1 2">
    <name type="scientific">Cotesia typhae</name>
    <dbReference type="NCBI Taxonomy" id="2053667"/>
    <lineage>
        <taxon>Eukaryota</taxon>
        <taxon>Metazoa</taxon>
        <taxon>Ecdysozoa</taxon>
        <taxon>Arthropoda</taxon>
        <taxon>Hexapoda</taxon>
        <taxon>Insecta</taxon>
        <taxon>Pterygota</taxon>
        <taxon>Neoptera</taxon>
        <taxon>Endopterygota</taxon>
        <taxon>Hymenoptera</taxon>
        <taxon>Apocrita</taxon>
        <taxon>Ichneumonoidea</taxon>
        <taxon>Braconidae</taxon>
        <taxon>Microgastrinae</taxon>
        <taxon>Cotesia</taxon>
    </lineage>
</organism>
<evidence type="ECO:0000313" key="1">
    <source>
        <dbReference type="EMBL" id="KAG8034196.1"/>
    </source>
</evidence>
<dbReference type="AlphaFoldDB" id="A0A8J5QP63"/>
<reference evidence="1" key="1">
    <citation type="submission" date="2020-03" db="EMBL/GenBank/DDBJ databases">
        <authorList>
            <person name="Chebbi M.A."/>
            <person name="Drezen J.M."/>
        </authorList>
    </citation>
    <scope>NUCLEOTIDE SEQUENCE</scope>
    <source>
        <tissue evidence="1">Whole body</tissue>
    </source>
</reference>
<dbReference type="Proteomes" id="UP000729913">
    <property type="component" value="Unassembled WGS sequence"/>
</dbReference>
<proteinExistence type="predicted"/>
<name>A0A8J5QP63_9HYME</name>
<evidence type="ECO:0000313" key="2">
    <source>
        <dbReference type="Proteomes" id="UP000729913"/>
    </source>
</evidence>
<sequence length="199" mass="23026">MKKFLIRKSEVANTLQHLSFLGFPQQHIRILFDRSIFNRRINFLNQRLAFLEQLLGFLGLALLDPVLVESSIDLAVLEDDKVISTEDLVVFCLNRGQNGPNGELHEVELALALLEVLTVDRDVVGRTLGPVFRGLESLVADAHGNRPRRRFFFQHVLELNICQIFRGRNFFSVTQVYKYLFIFVSFCLDANSWMRFKSH</sequence>
<protein>
    <submittedName>
        <fullName evidence="1">Uncharacterized protein</fullName>
    </submittedName>
</protein>
<keyword evidence="2" id="KW-1185">Reference proteome</keyword>
<reference evidence="1" key="2">
    <citation type="submission" date="2021-04" db="EMBL/GenBank/DDBJ databases">
        <title>Genome-wide patterns of bracovirus chromosomal integration into multiple host tissues during parasitism.</title>
        <authorList>
            <person name="Chebbi M.A.C."/>
        </authorList>
    </citation>
    <scope>NUCLEOTIDE SEQUENCE</scope>
    <source>
        <tissue evidence="1">Whole body</tissue>
    </source>
</reference>
<gene>
    <name evidence="1" type="ORF">G9C98_001280</name>
</gene>
<comment type="caution">
    <text evidence="1">The sequence shown here is derived from an EMBL/GenBank/DDBJ whole genome shotgun (WGS) entry which is preliminary data.</text>
</comment>
<accession>A0A8J5QP63</accession>